<keyword evidence="2" id="KW-0812">Transmembrane</keyword>
<accession>A0ABZ2P8N9</accession>
<gene>
    <name evidence="3" type="ORF">WDK88_19495</name>
</gene>
<evidence type="ECO:0000256" key="2">
    <source>
        <dbReference type="SAM" id="Phobius"/>
    </source>
</evidence>
<keyword evidence="4" id="KW-1185">Reference proteome</keyword>
<keyword evidence="2" id="KW-0472">Membrane</keyword>
<feature type="transmembrane region" description="Helical" evidence="2">
    <location>
        <begin position="43"/>
        <end position="64"/>
    </location>
</feature>
<evidence type="ECO:0000256" key="1">
    <source>
        <dbReference type="SAM" id="MobiDB-lite"/>
    </source>
</evidence>
<reference evidence="3" key="1">
    <citation type="journal article" date="2021" name="Int. J. Syst. Evol. Microbiol.">
        <title>Bradyrhizobium septentrionale sp. nov. (sv. septentrionale) and Bradyrhizobium quebecense sp. nov. (sv. septentrionale) associated with legumes native to Canada possess rearranged symbiosis genes and numerous insertion sequences.</title>
        <authorList>
            <person name="Bromfield E.S.P."/>
            <person name="Cloutier S."/>
        </authorList>
    </citation>
    <scope>NUCLEOTIDE SEQUENCE</scope>
    <source>
        <strain evidence="3">5S5</strain>
    </source>
</reference>
<keyword evidence="2" id="KW-1133">Transmembrane helix</keyword>
<reference evidence="3" key="2">
    <citation type="submission" date="2024-03" db="EMBL/GenBank/DDBJ databases">
        <authorList>
            <person name="Bromfield E.S.P."/>
            <person name="Cloutier S."/>
        </authorList>
    </citation>
    <scope>NUCLEOTIDE SEQUENCE</scope>
    <source>
        <strain evidence="3">5S5</strain>
    </source>
</reference>
<protein>
    <submittedName>
        <fullName evidence="3">Uncharacterized protein</fullName>
    </submittedName>
</protein>
<organism evidence="3 4">
    <name type="scientific">Bradyrhizobium septentrionale</name>
    <dbReference type="NCBI Taxonomy" id="1404411"/>
    <lineage>
        <taxon>Bacteria</taxon>
        <taxon>Pseudomonadati</taxon>
        <taxon>Pseudomonadota</taxon>
        <taxon>Alphaproteobacteria</taxon>
        <taxon>Hyphomicrobiales</taxon>
        <taxon>Nitrobacteraceae</taxon>
        <taxon>Bradyrhizobium</taxon>
    </lineage>
</organism>
<proteinExistence type="predicted"/>
<evidence type="ECO:0000313" key="3">
    <source>
        <dbReference type="EMBL" id="WXC83602.1"/>
    </source>
</evidence>
<evidence type="ECO:0000313" key="4">
    <source>
        <dbReference type="Proteomes" id="UP001432046"/>
    </source>
</evidence>
<feature type="region of interest" description="Disordered" evidence="1">
    <location>
        <begin position="86"/>
        <end position="112"/>
    </location>
</feature>
<dbReference type="EMBL" id="CP147711">
    <property type="protein sequence ID" value="WXC83602.1"/>
    <property type="molecule type" value="Genomic_DNA"/>
</dbReference>
<name>A0ABZ2P8N9_9BRAD</name>
<dbReference type="RefSeq" id="WP_338821576.1">
    <property type="nucleotide sequence ID" value="NZ_CP147708.1"/>
</dbReference>
<dbReference type="Proteomes" id="UP001432046">
    <property type="component" value="Chromosome"/>
</dbReference>
<sequence length="231" mass="24715">MARCLRGFLGVRRLDRASRGEGTTMRIGLSFQRTAAGRLGQGGFYASLLLSIIAIAGIAAWFMLPEPSDAGDQELWPISPAVTRTAQYTSTEAEPAQPAKASPTTSADEPATVGMATAPPAIESAKPSESGAERSPLEKLRIASQSWRRGGLGSKALVTLTLRNANDFAVKDIEIACAFIRRDGSPLTERKRLISDTIAMKSRKTYSRMLIGFVNVNANKAKCSVVTASRV</sequence>